<organism evidence="1 2">
    <name type="scientific">Legionella israelensis</name>
    <dbReference type="NCBI Taxonomy" id="454"/>
    <lineage>
        <taxon>Bacteria</taxon>
        <taxon>Pseudomonadati</taxon>
        <taxon>Pseudomonadota</taxon>
        <taxon>Gammaproteobacteria</taxon>
        <taxon>Legionellales</taxon>
        <taxon>Legionellaceae</taxon>
        <taxon>Legionella</taxon>
    </lineage>
</organism>
<comment type="caution">
    <text evidence="1">The sequence shown here is derived from an EMBL/GenBank/DDBJ whole genome shotgun (WGS) entry which is preliminary data.</text>
</comment>
<name>A0A0W0WMD9_9GAMM</name>
<keyword evidence="2" id="KW-1185">Reference proteome</keyword>
<protein>
    <submittedName>
        <fullName evidence="1">Uncharacterized protein</fullName>
    </submittedName>
</protein>
<dbReference type="AlphaFoldDB" id="A0A0W0WMD9"/>
<dbReference type="Proteomes" id="UP000054761">
    <property type="component" value="Unassembled WGS sequence"/>
</dbReference>
<gene>
    <name evidence="1" type="ORF">Lisr_0350</name>
</gene>
<reference evidence="1 2" key="1">
    <citation type="submission" date="2015-11" db="EMBL/GenBank/DDBJ databases">
        <title>Genomic analysis of 38 Legionella species identifies large and diverse effector repertoires.</title>
        <authorList>
            <person name="Burstein D."/>
            <person name="Amaro F."/>
            <person name="Zusman T."/>
            <person name="Lifshitz Z."/>
            <person name="Cohen O."/>
            <person name="Gilbert J.A."/>
            <person name="Pupko T."/>
            <person name="Shuman H.A."/>
            <person name="Segal G."/>
        </authorList>
    </citation>
    <scope>NUCLEOTIDE SEQUENCE [LARGE SCALE GENOMIC DNA]</scope>
    <source>
        <strain evidence="1 2">Bercovier 4</strain>
    </source>
</reference>
<accession>A0A0W0WMD9</accession>
<proteinExistence type="predicted"/>
<dbReference type="EMBL" id="LNYH01000010">
    <property type="protein sequence ID" value="KTD33411.1"/>
    <property type="molecule type" value="Genomic_DNA"/>
</dbReference>
<dbReference type="STRING" id="454.Lisr_0350"/>
<evidence type="ECO:0000313" key="1">
    <source>
        <dbReference type="EMBL" id="KTD33411.1"/>
    </source>
</evidence>
<dbReference type="RefSeq" id="WP_058500740.1">
    <property type="nucleotide sequence ID" value="NZ_CP038273.1"/>
</dbReference>
<sequence>MRFQDICYKLLNSAIETTADALKYTSDTACFLGGLGLRVSWELDEKASIAYFGMEETLGYVEMKMDVEQFNLGYNHSIPIYHYGQTAGGSSYNLQDYVDPGLLRIISLVCITGGTFMRLGGAVLKRYQLSREDIKYYKEHEGIKIDGPSKEEYKNLMIGSFFDSMFQTSLGSLVGSIIVYSGALNPNHCITYPSEGEHSGQNSTYDGPLESKQYPLSKTFEDKETVNFPGLPMPVEVKTNVKVDALVNVKYGAELSFKSNEEHSSPLEIAGLAPLTLSVYRLGTFFNQKADRQREQRLLDGKKSDRLILNV</sequence>
<evidence type="ECO:0000313" key="2">
    <source>
        <dbReference type="Proteomes" id="UP000054761"/>
    </source>
</evidence>
<dbReference type="PATRIC" id="fig|454.4.peg.364"/>